<keyword evidence="8" id="KW-1185">Reference proteome</keyword>
<keyword evidence="3" id="KW-0238">DNA-binding</keyword>
<dbReference type="Proteomes" id="UP001523528">
    <property type="component" value="Unassembled WGS sequence"/>
</dbReference>
<dbReference type="CDD" id="cd03768">
    <property type="entry name" value="SR_ResInv"/>
    <property type="match status" value="1"/>
</dbReference>
<dbReference type="InterPro" id="IPR006118">
    <property type="entry name" value="Recombinase_CS"/>
</dbReference>
<organism evidence="7 8">
    <name type="scientific">Acetobacter lambici</name>
    <dbReference type="NCBI Taxonomy" id="1332824"/>
    <lineage>
        <taxon>Bacteria</taxon>
        <taxon>Pseudomonadati</taxon>
        <taxon>Pseudomonadota</taxon>
        <taxon>Alphaproteobacteria</taxon>
        <taxon>Acetobacterales</taxon>
        <taxon>Acetobacteraceae</taxon>
        <taxon>Acetobacter</taxon>
    </lineage>
</organism>
<dbReference type="InterPro" id="IPR006119">
    <property type="entry name" value="Resolv_N"/>
</dbReference>
<dbReference type="InterPro" id="IPR009057">
    <property type="entry name" value="Homeodomain-like_sf"/>
</dbReference>
<dbReference type="PROSITE" id="PS00398">
    <property type="entry name" value="RECOMBINASES_2"/>
    <property type="match status" value="1"/>
</dbReference>
<protein>
    <submittedName>
        <fullName evidence="7">Recombinase family protein</fullName>
    </submittedName>
</protein>
<dbReference type="CDD" id="cd00569">
    <property type="entry name" value="HTH_Hin_like"/>
    <property type="match status" value="1"/>
</dbReference>
<keyword evidence="4" id="KW-0233">DNA recombination</keyword>
<comment type="caution">
    <text evidence="7">The sequence shown here is derived from an EMBL/GenBank/DDBJ whole genome shotgun (WGS) entry which is preliminary data.</text>
</comment>
<keyword evidence="2" id="KW-0229">DNA integration</keyword>
<evidence type="ECO:0000256" key="4">
    <source>
        <dbReference type="ARBA" id="ARBA00023172"/>
    </source>
</evidence>
<dbReference type="Gene3D" id="3.40.50.1390">
    <property type="entry name" value="Resolvase, N-terminal catalytic domain"/>
    <property type="match status" value="1"/>
</dbReference>
<dbReference type="PANTHER" id="PTHR30461">
    <property type="entry name" value="DNA-INVERTASE FROM LAMBDOID PROPHAGE"/>
    <property type="match status" value="1"/>
</dbReference>
<dbReference type="PROSITE" id="PS51736">
    <property type="entry name" value="RECOMBINASES_3"/>
    <property type="match status" value="1"/>
</dbReference>
<gene>
    <name evidence="7" type="ORF">NKW50_13735</name>
</gene>
<dbReference type="Pfam" id="PF00239">
    <property type="entry name" value="Resolvase"/>
    <property type="match status" value="1"/>
</dbReference>
<evidence type="ECO:0000259" key="6">
    <source>
        <dbReference type="PROSITE" id="PS51736"/>
    </source>
</evidence>
<evidence type="ECO:0000313" key="8">
    <source>
        <dbReference type="Proteomes" id="UP001523528"/>
    </source>
</evidence>
<evidence type="ECO:0000256" key="5">
    <source>
        <dbReference type="PROSITE-ProRule" id="PRU10137"/>
    </source>
</evidence>
<dbReference type="InterPro" id="IPR050639">
    <property type="entry name" value="SSR_resolvase"/>
</dbReference>
<dbReference type="InterPro" id="IPR036162">
    <property type="entry name" value="Resolvase-like_N_sf"/>
</dbReference>
<dbReference type="Gene3D" id="1.10.10.60">
    <property type="entry name" value="Homeodomain-like"/>
    <property type="match status" value="1"/>
</dbReference>
<dbReference type="PROSITE" id="PS00397">
    <property type="entry name" value="RECOMBINASES_1"/>
    <property type="match status" value="1"/>
</dbReference>
<name>A0ABT1F3T0_9PROT</name>
<evidence type="ECO:0000256" key="1">
    <source>
        <dbReference type="ARBA" id="ARBA00009913"/>
    </source>
</evidence>
<dbReference type="Pfam" id="PF02796">
    <property type="entry name" value="HTH_7"/>
    <property type="match status" value="1"/>
</dbReference>
<dbReference type="InterPro" id="IPR006120">
    <property type="entry name" value="Resolvase_HTH_dom"/>
</dbReference>
<dbReference type="SMART" id="SM00857">
    <property type="entry name" value="Resolvase"/>
    <property type="match status" value="1"/>
</dbReference>
<feature type="domain" description="Resolvase/invertase-type recombinase catalytic" evidence="6">
    <location>
        <begin position="6"/>
        <end position="140"/>
    </location>
</feature>
<dbReference type="SUPFAM" id="SSF46689">
    <property type="entry name" value="Homeodomain-like"/>
    <property type="match status" value="1"/>
</dbReference>
<dbReference type="EMBL" id="JAMYZZ010000042">
    <property type="protein sequence ID" value="MCP1259651.1"/>
    <property type="molecule type" value="Genomic_DNA"/>
</dbReference>
<evidence type="ECO:0000313" key="7">
    <source>
        <dbReference type="EMBL" id="MCP1259651.1"/>
    </source>
</evidence>
<dbReference type="PANTHER" id="PTHR30461:SF2">
    <property type="entry name" value="SERINE RECOMBINASE PINE-RELATED"/>
    <property type="match status" value="1"/>
</dbReference>
<reference evidence="7 8" key="1">
    <citation type="submission" date="2022-06" db="EMBL/GenBank/DDBJ databases">
        <title>Acetobacer genomes from food samples.</title>
        <authorList>
            <person name="Sombolestani A."/>
        </authorList>
    </citation>
    <scope>NUCLEOTIDE SEQUENCE [LARGE SCALE GENOMIC DNA]</scope>
    <source>
        <strain evidence="7 8">R-83285</strain>
    </source>
</reference>
<dbReference type="SUPFAM" id="SSF53041">
    <property type="entry name" value="Resolvase-like"/>
    <property type="match status" value="1"/>
</dbReference>
<evidence type="ECO:0000256" key="2">
    <source>
        <dbReference type="ARBA" id="ARBA00022908"/>
    </source>
</evidence>
<feature type="active site" description="O-(5'-phospho-DNA)-serine intermediate" evidence="5">
    <location>
        <position position="14"/>
    </location>
</feature>
<proteinExistence type="inferred from homology"/>
<comment type="similarity">
    <text evidence="1">Belongs to the site-specific recombinase resolvase family.</text>
</comment>
<dbReference type="RefSeq" id="WP_253544311.1">
    <property type="nucleotide sequence ID" value="NZ_JAMYZY010000044.1"/>
</dbReference>
<sequence>MKEKSHRYGYARVSTSDQDLRLQLLALKKAKCAEIFTDKGVSGAQAQRPGLDQVLAILAPGDALVIYKLDRLGRSTKELIGLVERLKSNGVELISLTEKIDTTTAQGTLFFHFFAAMSQFERDLIRERTTAGLEAAKQSGVTLGRPAAIDEKTLAQARKLIAGGVLTMQEVANRLGVGRSTLYRALRREQEKNEILTQRKRL</sequence>
<accession>A0ABT1F3T0</accession>
<evidence type="ECO:0000256" key="3">
    <source>
        <dbReference type="ARBA" id="ARBA00023125"/>
    </source>
</evidence>